<organism evidence="2 3">
    <name type="scientific">Spirosoma radiotolerans</name>
    <dbReference type="NCBI Taxonomy" id="1379870"/>
    <lineage>
        <taxon>Bacteria</taxon>
        <taxon>Pseudomonadati</taxon>
        <taxon>Bacteroidota</taxon>
        <taxon>Cytophagia</taxon>
        <taxon>Cytophagales</taxon>
        <taxon>Cytophagaceae</taxon>
        <taxon>Spirosoma</taxon>
    </lineage>
</organism>
<evidence type="ECO:0000313" key="3">
    <source>
        <dbReference type="Proteomes" id="UP000033054"/>
    </source>
</evidence>
<feature type="domain" description="Amidohydrolase-related" evidence="1">
    <location>
        <begin position="56"/>
        <end position="417"/>
    </location>
</feature>
<proteinExistence type="predicted"/>
<dbReference type="STRING" id="1379870.SD10_26355"/>
<dbReference type="Gene3D" id="2.30.40.10">
    <property type="entry name" value="Urease, subunit C, domain 1"/>
    <property type="match status" value="1"/>
</dbReference>
<evidence type="ECO:0000259" key="1">
    <source>
        <dbReference type="Pfam" id="PF01979"/>
    </source>
</evidence>
<dbReference type="Pfam" id="PF01979">
    <property type="entry name" value="Amidohydro_1"/>
    <property type="match status" value="1"/>
</dbReference>
<dbReference type="PANTHER" id="PTHR43794:SF5">
    <property type="entry name" value="CHLOROHYDROLASE FAMILY PROTEIN"/>
    <property type="match status" value="1"/>
</dbReference>
<dbReference type="SUPFAM" id="SSF51338">
    <property type="entry name" value="Composite domain of metallo-dependent hydrolases"/>
    <property type="match status" value="1"/>
</dbReference>
<dbReference type="OrthoDB" id="9797498at2"/>
<dbReference type="KEGG" id="srd:SD10_26355"/>
<dbReference type="HOGENOM" id="CLU_012358_2_3_10"/>
<keyword evidence="3" id="KW-1185">Reference proteome</keyword>
<dbReference type="InterPro" id="IPR050287">
    <property type="entry name" value="MTA/SAH_deaminase"/>
</dbReference>
<accession>A0A0E4A0E8</accession>
<dbReference type="InterPro" id="IPR011059">
    <property type="entry name" value="Metal-dep_hydrolase_composite"/>
</dbReference>
<reference evidence="2 3" key="1">
    <citation type="journal article" date="2014" name="Curr. Microbiol.">
        <title>Spirosoma radiotolerans sp. nov., a gamma-radiation-resistant bacterium isolated from gamma ray-irradiated soil.</title>
        <authorList>
            <person name="Lee J.J."/>
            <person name="Srinivasan S."/>
            <person name="Lim S."/>
            <person name="Joe M."/>
            <person name="Im S."/>
            <person name="Bae S.I."/>
            <person name="Park K.R."/>
            <person name="Han J.H."/>
            <person name="Park S.H."/>
            <person name="Joo B.M."/>
            <person name="Park S.J."/>
            <person name="Kim M.K."/>
        </authorList>
    </citation>
    <scope>NUCLEOTIDE SEQUENCE [LARGE SCALE GENOMIC DNA]</scope>
    <source>
        <strain evidence="2 3">DG5A</strain>
    </source>
</reference>
<protein>
    <recommendedName>
        <fullName evidence="1">Amidohydrolase-related domain-containing protein</fullName>
    </recommendedName>
</protein>
<gene>
    <name evidence="2" type="ORF">SD10_26355</name>
</gene>
<dbReference type="SUPFAM" id="SSF51556">
    <property type="entry name" value="Metallo-dependent hydrolases"/>
    <property type="match status" value="1"/>
</dbReference>
<dbReference type="Gene3D" id="3.20.20.140">
    <property type="entry name" value="Metal-dependent hydrolases"/>
    <property type="match status" value="1"/>
</dbReference>
<dbReference type="InterPro" id="IPR032466">
    <property type="entry name" value="Metal_Hydrolase"/>
</dbReference>
<dbReference type="PATRIC" id="fig|1379870.5.peg.5693"/>
<dbReference type="RefSeq" id="WP_046578155.1">
    <property type="nucleotide sequence ID" value="NZ_CP010429.1"/>
</dbReference>
<dbReference type="PANTHER" id="PTHR43794">
    <property type="entry name" value="AMINOHYDROLASE SSNA-RELATED"/>
    <property type="match status" value="1"/>
</dbReference>
<evidence type="ECO:0000313" key="2">
    <source>
        <dbReference type="EMBL" id="AKD57899.1"/>
    </source>
</evidence>
<dbReference type="EMBL" id="CP010429">
    <property type="protein sequence ID" value="AKD57899.1"/>
    <property type="molecule type" value="Genomic_DNA"/>
</dbReference>
<dbReference type="GO" id="GO:0016810">
    <property type="term" value="F:hydrolase activity, acting on carbon-nitrogen (but not peptide) bonds"/>
    <property type="evidence" value="ECO:0007669"/>
    <property type="project" value="InterPro"/>
</dbReference>
<dbReference type="InterPro" id="IPR006680">
    <property type="entry name" value="Amidohydro-rel"/>
</dbReference>
<dbReference type="AlphaFoldDB" id="A0A0E4A0E8"/>
<dbReference type="Proteomes" id="UP000033054">
    <property type="component" value="Chromosome"/>
</dbReference>
<sequence length="454" mass="48734">MKTTKTLLRGGCVVTMDEQGHVFKCADVLITGEKITAIQPDIDADDCVVLDASHQIVMPGFIDTHRHVWESVIRGTAGNYSLMEYLQHILGPLAASFRPQDVYTANLLGALEALDAGITTLFDWSHIMNSPDHADCAIAGLKESGIRAVFGYGTPGTSVWEWFYESKLTHPTDIERLCQQHFNSSDQLVTPAMAIRGPEYSEFAVAVKDITMARRLNLPISMHAGCGTFAGKYQAVQQLATAGLLGPDLNIAHGNYLTIEDFTRLADNGCSVSITPEVEMQMGLGFPATGRAMAGGIAPSLGVDVVSGVSGDLFTQMRIALQTERALANDGLLRVGEMPQHISLTMADALTWATVNGAKALNLDRKTGSLTPGKQADLIMLNTTKMNLSPMADPIAAIVSQANAGNVDSVFVAGKAVKRNGQLLHPQLDSIRQQAYKTAGYLVEKALMTSMAQV</sequence>
<name>A0A0E4A0E8_9BACT</name>
<dbReference type="NCBIfam" id="NF006056">
    <property type="entry name" value="PRK08204.1"/>
    <property type="match status" value="1"/>
</dbReference>